<feature type="domain" description="AtuA-like ferredoxin-fold" evidence="2">
    <location>
        <begin position="543"/>
        <end position="638"/>
    </location>
</feature>
<accession>N4TTW7</accession>
<evidence type="ECO:0000313" key="3">
    <source>
        <dbReference type="EMBL" id="ENH66299.1"/>
    </source>
</evidence>
<dbReference type="OMA" id="EMNIAWR"/>
<dbReference type="VEuPathDB" id="FungiDB:FOC1_g10001940"/>
<evidence type="ECO:0000259" key="2">
    <source>
        <dbReference type="Pfam" id="PF23544"/>
    </source>
</evidence>
<evidence type="ECO:0000313" key="4">
    <source>
        <dbReference type="Proteomes" id="UP000016928"/>
    </source>
</evidence>
<organism evidence="3 4">
    <name type="scientific">Fusarium oxysporum f. sp. cubense (strain race 1)</name>
    <name type="common">Panama disease fungus</name>
    <dbReference type="NCBI Taxonomy" id="1229664"/>
    <lineage>
        <taxon>Eukaryota</taxon>
        <taxon>Fungi</taxon>
        <taxon>Dikarya</taxon>
        <taxon>Ascomycota</taxon>
        <taxon>Pezizomycotina</taxon>
        <taxon>Sordariomycetes</taxon>
        <taxon>Hypocreomycetidae</taxon>
        <taxon>Hypocreales</taxon>
        <taxon>Nectriaceae</taxon>
        <taxon>Fusarium</taxon>
        <taxon>Fusarium oxysporum species complex</taxon>
    </lineage>
</organism>
<dbReference type="Pfam" id="PF23544">
    <property type="entry name" value="AtuA_ferredoxin"/>
    <property type="match status" value="1"/>
</dbReference>
<dbReference type="InterPro" id="IPR010839">
    <property type="entry name" value="AtuA_N"/>
</dbReference>
<reference evidence="4" key="2">
    <citation type="journal article" date="2014" name="PLoS ONE">
        <title>Genome and Transcriptome Analysis of the Fungal Pathogen Fusarium oxysporum f. sp. cubense Causing Banana Vascular Wilt Disease.</title>
        <authorList>
            <person name="Guo L."/>
            <person name="Han L."/>
            <person name="Yang L."/>
            <person name="Zeng H."/>
            <person name="Fan D."/>
            <person name="Zhu Y."/>
            <person name="Feng Y."/>
            <person name="Wang G."/>
            <person name="Peng C."/>
            <person name="Jiang X."/>
            <person name="Zhou D."/>
            <person name="Ni P."/>
            <person name="Liang C."/>
            <person name="Liu L."/>
            <person name="Wang J."/>
            <person name="Mao C."/>
            <person name="Fang X."/>
            <person name="Peng M."/>
            <person name="Huang J."/>
        </authorList>
    </citation>
    <scope>NUCLEOTIDE SEQUENCE [LARGE SCALE GENOMIC DNA]</scope>
    <source>
        <strain evidence="4">race 1</strain>
    </source>
</reference>
<dbReference type="InterPro" id="IPR056362">
    <property type="entry name" value="AtuA-like_ferredoxin_dom"/>
</dbReference>
<dbReference type="PANTHER" id="PTHR47585">
    <property type="match status" value="1"/>
</dbReference>
<dbReference type="EMBL" id="KB730428">
    <property type="protein sequence ID" value="ENH66299.1"/>
    <property type="molecule type" value="Genomic_DNA"/>
</dbReference>
<dbReference type="HOGENOM" id="CLU_012617_0_0_1"/>
<feature type="domain" description="Acyclic terpene utilisation N-terminal" evidence="1">
    <location>
        <begin position="81"/>
        <end position="496"/>
    </location>
</feature>
<dbReference type="Pfam" id="PF07287">
    <property type="entry name" value="AtuA"/>
    <property type="match status" value="1"/>
</dbReference>
<dbReference type="AlphaFoldDB" id="N4TTW7"/>
<proteinExistence type="predicted"/>
<gene>
    <name evidence="3" type="ORF">FOC1_g10001940</name>
</gene>
<sequence>MLGFGHLDFRGTFNKRLTTAVLLITISQFNFGFDQQGFAATQAMTAFDKQFGHWDEVKQDYVLDTVWVSFFNGYIYLGQAFGDGPEALRRVVREGRVDFITADYLAEANIGFDKEFLKAFDKETAQIVAEKGIKIIHNGGGLNPQGLAQATEELLVSYGISSLKVAYVEGDDVIGMIDNLKQTGELVHLDNPDVTFAAVQPEILCANAYLGMGGIVAALELGADIVICGRCCDASTVMGAAAWWHGWKSSNLGELASSLIAGHCIECGCYATGGNFSGFKSIPENQNQGFPIAEIEADGKFHIFIQDQPKGQVSCDTITAQVVYEIQGPFYLNPDVIADITNITIRDSGANRVTVSGIRGLLLPPTTKLAVCSIGDYQCETSVFAVGLDIKEKLAALKNAFDYNIPDKSDYQTFRIDQYGVPQENPSSQALATCQFRIFAQSSQKEPLRRIKDVLMGYWLGGFPGMHLNMDFRTMEPKPYVAYLPFLIKYDRLRVRTVCGDRVVNIASPPETARFSGQKLTDADQPYGSDLYGPTKKVCLGTRVHARSGDKGSNANVGLWVQDDDEYEWLRSFMTVETFKALLRDDYDPKYILERFELPNIRCVHFRIKGILDGGVSSTPRLDGLAKSIGEFLRAQYVNMPLRFTLRGSI</sequence>
<reference evidence="4" key="1">
    <citation type="submission" date="2012-09" db="EMBL/GenBank/DDBJ databases">
        <title>Genome sequencing and comparative transcriptomics of race 1 and race 4 of banana pathogen: Fusarium oxysporum f. sp. cubense.</title>
        <authorList>
            <person name="Fang X."/>
            <person name="Huang J."/>
        </authorList>
    </citation>
    <scope>NUCLEOTIDE SEQUENCE [LARGE SCALE GENOMIC DNA]</scope>
    <source>
        <strain evidence="4">race 1</strain>
    </source>
</reference>
<dbReference type="PANTHER" id="PTHR47585:SF1">
    <property type="entry name" value="DUF1446 DOMAIN-CONTAINING PROTEIN"/>
    <property type="match status" value="1"/>
</dbReference>
<protein>
    <recommendedName>
        <fullName evidence="5">DUF1446 domain protein</fullName>
    </recommendedName>
</protein>
<evidence type="ECO:0008006" key="5">
    <source>
        <dbReference type="Google" id="ProtNLM"/>
    </source>
</evidence>
<dbReference type="OrthoDB" id="10265871at2759"/>
<evidence type="ECO:0000259" key="1">
    <source>
        <dbReference type="Pfam" id="PF07287"/>
    </source>
</evidence>
<dbReference type="Proteomes" id="UP000016928">
    <property type="component" value="Unassembled WGS sequence"/>
</dbReference>
<name>N4TTW7_FUSC1</name>